<accession>A0A9Q0H0E1</accession>
<name>A0A9Q0H0E1_9MAGN</name>
<dbReference type="AlphaFoldDB" id="A0A9Q0H0E1"/>
<protein>
    <submittedName>
        <fullName evidence="1">Uncharacterized protein</fullName>
    </submittedName>
</protein>
<gene>
    <name evidence="1" type="ORF">NE237_014021</name>
</gene>
<proteinExistence type="predicted"/>
<evidence type="ECO:0000313" key="2">
    <source>
        <dbReference type="Proteomes" id="UP001141806"/>
    </source>
</evidence>
<reference evidence="1" key="1">
    <citation type="journal article" date="2023" name="Plant J.">
        <title>The genome of the king protea, Protea cynaroides.</title>
        <authorList>
            <person name="Chang J."/>
            <person name="Duong T.A."/>
            <person name="Schoeman C."/>
            <person name="Ma X."/>
            <person name="Roodt D."/>
            <person name="Barker N."/>
            <person name="Li Z."/>
            <person name="Van de Peer Y."/>
            <person name="Mizrachi E."/>
        </authorList>
    </citation>
    <scope>NUCLEOTIDE SEQUENCE</scope>
    <source>
        <tissue evidence="1">Young leaves</tissue>
    </source>
</reference>
<keyword evidence="2" id="KW-1185">Reference proteome</keyword>
<organism evidence="1 2">
    <name type="scientific">Protea cynaroides</name>
    <dbReference type="NCBI Taxonomy" id="273540"/>
    <lineage>
        <taxon>Eukaryota</taxon>
        <taxon>Viridiplantae</taxon>
        <taxon>Streptophyta</taxon>
        <taxon>Embryophyta</taxon>
        <taxon>Tracheophyta</taxon>
        <taxon>Spermatophyta</taxon>
        <taxon>Magnoliopsida</taxon>
        <taxon>Proteales</taxon>
        <taxon>Proteaceae</taxon>
        <taxon>Protea</taxon>
    </lineage>
</organism>
<evidence type="ECO:0000313" key="1">
    <source>
        <dbReference type="EMBL" id="KAJ4957238.1"/>
    </source>
</evidence>
<comment type="caution">
    <text evidence="1">The sequence shown here is derived from an EMBL/GenBank/DDBJ whole genome shotgun (WGS) entry which is preliminary data.</text>
</comment>
<dbReference type="EMBL" id="JAMYWD010000011">
    <property type="protein sequence ID" value="KAJ4957238.1"/>
    <property type="molecule type" value="Genomic_DNA"/>
</dbReference>
<dbReference type="Proteomes" id="UP001141806">
    <property type="component" value="Unassembled WGS sequence"/>
</dbReference>
<sequence length="168" mass="19473">METEKLQLLDFFPFYLEDCVCFLCKFFFHEQSQYNRRRSCGNNVEKKKKGERETKGARFGGWDPSCSVESPSPTWTAGFSSSTRAQCSYTGCEPHMHSRQDRRKVSDRSISCLGFNQLGFSLRGVSSTLILWNSSITEIELQKQRMCIPRVDLNKKEKKRDNLGFYPP</sequence>